<evidence type="ECO:0000313" key="11">
    <source>
        <dbReference type="EMBL" id="GMN32005.1"/>
    </source>
</evidence>
<dbReference type="SMART" id="SM00361">
    <property type="entry name" value="RRM_1"/>
    <property type="match status" value="1"/>
</dbReference>
<comment type="similarity">
    <text evidence="2">Belongs to the TMEM8 family.</text>
</comment>
<evidence type="ECO:0000256" key="8">
    <source>
        <dbReference type="SAM" id="MobiDB-lite"/>
    </source>
</evidence>
<evidence type="ECO:0000313" key="12">
    <source>
        <dbReference type="Proteomes" id="UP001187192"/>
    </source>
</evidence>
<dbReference type="InterPro" id="IPR003954">
    <property type="entry name" value="RRM_euk-type"/>
</dbReference>
<feature type="transmembrane region" description="Helical" evidence="9">
    <location>
        <begin position="536"/>
        <end position="554"/>
    </location>
</feature>
<evidence type="ECO:0000256" key="9">
    <source>
        <dbReference type="SAM" id="Phobius"/>
    </source>
</evidence>
<evidence type="ECO:0000256" key="5">
    <source>
        <dbReference type="ARBA" id="ARBA00022989"/>
    </source>
</evidence>
<feature type="compositionally biased region" description="Basic and acidic residues" evidence="8">
    <location>
        <begin position="733"/>
        <end position="762"/>
    </location>
</feature>
<keyword evidence="6 9" id="KW-0472">Membrane</keyword>
<dbReference type="InterPro" id="IPR000742">
    <property type="entry name" value="EGF"/>
</dbReference>
<dbReference type="SMART" id="SM00360">
    <property type="entry name" value="RRM"/>
    <property type="match status" value="1"/>
</dbReference>
<accession>A0AA88CUA7</accession>
<dbReference type="Gene3D" id="3.30.70.330">
    <property type="match status" value="1"/>
</dbReference>
<dbReference type="PROSITE" id="PS50102">
    <property type="entry name" value="RRM"/>
    <property type="match status" value="1"/>
</dbReference>
<evidence type="ECO:0000256" key="2">
    <source>
        <dbReference type="ARBA" id="ARBA00005542"/>
    </source>
</evidence>
<evidence type="ECO:0000256" key="6">
    <source>
        <dbReference type="ARBA" id="ARBA00023136"/>
    </source>
</evidence>
<dbReference type="Proteomes" id="UP001187192">
    <property type="component" value="Unassembled WGS sequence"/>
</dbReference>
<comment type="caution">
    <text evidence="11">The sequence shown here is derived from an EMBL/GenBank/DDBJ whole genome shotgun (WGS) entry which is preliminary data.</text>
</comment>
<dbReference type="InterPro" id="IPR021910">
    <property type="entry name" value="NGX6/PGAP6/MYMK"/>
</dbReference>
<keyword evidence="12" id="KW-1185">Reference proteome</keyword>
<dbReference type="EMBL" id="BTGU01000003">
    <property type="protein sequence ID" value="GMN32005.1"/>
    <property type="molecule type" value="Genomic_DNA"/>
</dbReference>
<evidence type="ECO:0000256" key="7">
    <source>
        <dbReference type="PROSITE-ProRule" id="PRU00176"/>
    </source>
</evidence>
<feature type="transmembrane region" description="Helical" evidence="9">
    <location>
        <begin position="477"/>
        <end position="496"/>
    </location>
</feature>
<sequence>MQTKSGSAYSFSANVTVEACVDPTKRGQYCDQTVENLGDMEGSGYKYTRRLCLVNTEPKIYSLPTVGPIQMTVKAENIRLNHTLPVGSGLSIMCHARSNGVADEFLYDYSYDLIKSSIVMPATKGDNWYFTMQAVFEPNLQNERPEEDLEVCLSVDWEVMYCPKGTDGPNCESNGYLLQDNGTWAFLPEGKNESSNSLNFTLEPLLSKSLYGENSGYAWTYFYMWAYTTGTNIHIQLTSEKELDHEIYVRYNGLPTSEVWDYRYANRKIYGEKNSLFKLYDSTRKKVNLFLLYAREGLWLIGLKHPLPEKTNSNNQTTMSVHINSCPNRCSDHGTCYKTQELSGLTSFCYCSCGQDRGGFDCSVNLRPKWHSVLLVASNAVAFLPAFRALQQKEYPEGMVFMTSGIASAIYHNCDEHRHCILQFRVLQFMDFWLSFLAVVSTFMYLTNVSHFIKRTVHTIAAIITALLAANNPTWSSNILVVFALGATGLLIGWLTELFKRNKSFSFTSTTWSQTPERWGVVKLWFFDLFKEIYRYFRWVYLLLGFIALAMAGLSRKMEGPLTYWKWHRSLSPRRRSSLSPRRGRRSRSLSRSRRSRSRSRDCVSADNPGNNLYVTGLSTRITNSDLEKYFGKEGKVVACHLVTDPRTRESRGFGFVTMETVEDADRCIKELNRSVFEGRLVTVEKAKRKRGRTPTPGRYQGLRDRRGKSHNTFLDDSMGNGRRHSRSYSPRGRQDKDSYSRDQRGRSRSPHDRKVDNLSESHRRRNGHSIPDGGDGHRR</sequence>
<dbReference type="InterPro" id="IPR000504">
    <property type="entry name" value="RRM_dom"/>
</dbReference>
<dbReference type="SUPFAM" id="SSF54928">
    <property type="entry name" value="RNA-binding domain, RBD"/>
    <property type="match status" value="1"/>
</dbReference>
<dbReference type="InterPro" id="IPR035979">
    <property type="entry name" value="RBD_domain_sf"/>
</dbReference>
<keyword evidence="3" id="KW-1003">Cell membrane</keyword>
<dbReference type="GO" id="GO:0005886">
    <property type="term" value="C:plasma membrane"/>
    <property type="evidence" value="ECO:0007669"/>
    <property type="project" value="UniProtKB-SubCell"/>
</dbReference>
<reference evidence="11" key="1">
    <citation type="submission" date="2023-07" db="EMBL/GenBank/DDBJ databases">
        <title>draft genome sequence of fig (Ficus carica).</title>
        <authorList>
            <person name="Takahashi T."/>
            <person name="Nishimura K."/>
        </authorList>
    </citation>
    <scope>NUCLEOTIDE SEQUENCE</scope>
</reference>
<feature type="region of interest" description="Disordered" evidence="8">
    <location>
        <begin position="687"/>
        <end position="780"/>
    </location>
</feature>
<dbReference type="PANTHER" id="PTHR14319:SF3">
    <property type="entry name" value="TRANSMEMBRANE PROTEIN-LIKE PROTEIN"/>
    <property type="match status" value="1"/>
</dbReference>
<dbReference type="InterPro" id="IPR012677">
    <property type="entry name" value="Nucleotide-bd_a/b_plait_sf"/>
</dbReference>
<keyword evidence="5 9" id="KW-1133">Transmembrane helix</keyword>
<feature type="region of interest" description="Disordered" evidence="8">
    <location>
        <begin position="574"/>
        <end position="608"/>
    </location>
</feature>
<protein>
    <recommendedName>
        <fullName evidence="10">RRM domain-containing protein</fullName>
    </recommendedName>
</protein>
<keyword evidence="4 9" id="KW-0812">Transmembrane</keyword>
<comment type="subcellular location">
    <subcellularLocation>
        <location evidence="1">Cell membrane</location>
        <topology evidence="1">Multi-pass membrane protein</topology>
    </subcellularLocation>
</comment>
<dbReference type="Pfam" id="PF12036">
    <property type="entry name" value="DUF3522"/>
    <property type="match status" value="1"/>
</dbReference>
<dbReference type="GO" id="GO:0003723">
    <property type="term" value="F:RNA binding"/>
    <property type="evidence" value="ECO:0007669"/>
    <property type="project" value="UniProtKB-UniRule"/>
</dbReference>
<feature type="domain" description="RRM" evidence="10">
    <location>
        <begin position="611"/>
        <end position="689"/>
    </location>
</feature>
<feature type="compositionally biased region" description="Basic residues" evidence="8">
    <location>
        <begin position="574"/>
        <end position="598"/>
    </location>
</feature>
<dbReference type="Pfam" id="PF00076">
    <property type="entry name" value="RRM_1"/>
    <property type="match status" value="1"/>
</dbReference>
<evidence type="ECO:0000256" key="3">
    <source>
        <dbReference type="ARBA" id="ARBA00022475"/>
    </source>
</evidence>
<evidence type="ECO:0000256" key="1">
    <source>
        <dbReference type="ARBA" id="ARBA00004651"/>
    </source>
</evidence>
<dbReference type="PANTHER" id="PTHR14319">
    <property type="entry name" value="FIVE-SPAN TRANSMEMBRANE PROTEIN M83"/>
    <property type="match status" value="1"/>
</dbReference>
<dbReference type="AlphaFoldDB" id="A0AA88CUA7"/>
<keyword evidence="7" id="KW-0694">RNA-binding</keyword>
<organism evidence="11 12">
    <name type="scientific">Ficus carica</name>
    <name type="common">Common fig</name>
    <dbReference type="NCBI Taxonomy" id="3494"/>
    <lineage>
        <taxon>Eukaryota</taxon>
        <taxon>Viridiplantae</taxon>
        <taxon>Streptophyta</taxon>
        <taxon>Embryophyta</taxon>
        <taxon>Tracheophyta</taxon>
        <taxon>Spermatophyta</taxon>
        <taxon>Magnoliopsida</taxon>
        <taxon>eudicotyledons</taxon>
        <taxon>Gunneridae</taxon>
        <taxon>Pentapetalae</taxon>
        <taxon>rosids</taxon>
        <taxon>fabids</taxon>
        <taxon>Rosales</taxon>
        <taxon>Moraceae</taxon>
        <taxon>Ficeae</taxon>
        <taxon>Ficus</taxon>
    </lineage>
</organism>
<name>A0AA88CUA7_FICCA</name>
<evidence type="ECO:0000256" key="4">
    <source>
        <dbReference type="ARBA" id="ARBA00022692"/>
    </source>
</evidence>
<proteinExistence type="inferred from homology"/>
<evidence type="ECO:0000259" key="10">
    <source>
        <dbReference type="PROSITE" id="PS50102"/>
    </source>
</evidence>
<dbReference type="PROSITE" id="PS00022">
    <property type="entry name" value="EGF_1"/>
    <property type="match status" value="1"/>
</dbReference>
<feature type="transmembrane region" description="Helical" evidence="9">
    <location>
        <begin position="426"/>
        <end position="446"/>
    </location>
</feature>
<gene>
    <name evidence="11" type="ORF">TIFTF001_003486</name>
</gene>